<dbReference type="InterPro" id="IPR015943">
    <property type="entry name" value="WD40/YVTN_repeat-like_dom_sf"/>
</dbReference>
<feature type="compositionally biased region" description="Polar residues" evidence="6">
    <location>
        <begin position="1017"/>
        <end position="1043"/>
    </location>
</feature>
<dbReference type="InterPro" id="IPR006594">
    <property type="entry name" value="LisH"/>
</dbReference>
<dbReference type="PROSITE" id="PS50896">
    <property type="entry name" value="LISH"/>
    <property type="match status" value="1"/>
</dbReference>
<dbReference type="Gene3D" id="2.130.10.10">
    <property type="entry name" value="YVTN repeat-like/Quinoprotein amine dehydrogenase"/>
    <property type="match status" value="1"/>
</dbReference>
<dbReference type="Proteomes" id="UP000829291">
    <property type="component" value="Chromosome 1"/>
</dbReference>
<dbReference type="InterPro" id="IPR033270">
    <property type="entry name" value="VPRBP/DCAF1"/>
</dbReference>
<sequence length="1606" mass="179891">MNHKFGHVQTAFGSRSLCRWRQSCITKVMATVESLAEVTDVVQILRQWEEDHVSPTYDPIPTLQRLAEIIEIETENYLKMDPDPFDERHPSRTDPECNFGHILKVLFRKDNFMTKLINDYLRDTYWTRSGINGRDVRKLNIAACRLMLDILPGLETSAVFQPDMDGLIHRLFSWAEKSIEPLQSYATGLLAAAMEVQDIATGFREQNGKMVPLMLQRLHKLQEKALENRHAAVNTRPFAHFGQNRNSLGDTEHKGTPGKRKVREKKHENGTMKSPTHSIFCSDEEDSIQSSDEMPPSKKLKSQNNMENAVLTPVKSNDNTRDSYPEIMSPPLSIPRITTYTTLQVTPAKNQNTRVTPPRPVNILASGRSNLSKPQTQVINPPSLLLEGNSNSSWAEMESYVIGNVQIHPPTLATRQMLILRYLTPMGEYQEFLGHVFEQNALELILNYINVRETKDSRLAFEALKYLASLLCHKKFSIEFLSMGGLQKLLDVPRPSVAATGVSICLYYLAYCEDAMERVCLLPKHIITDLVKYALWLLERSHDSGRCHATMFFGFSFPFKVILEEFDLQDGLRKLYNVISTLPILNIDDDPALNDDEECASRQIVRHVAVALKRYMEVHLYVKAEQLQRAENARTERDTWQPSLPPYKACKLSSEEVQAKVEVLQELMSVRALWPPVEELYRLGGITLLLQIIAFAREWNYSGRVHTTSSAETVRSCLEVVAICSVVPKVMLLLCERVDMPDMSMTMAINLLLAAAECEIIADADVQRAALRAVVNCVCAPINRVGGNVARFSLTGSAKKKTNNHNSEELIQKVWESVRSNNGIMVLLQLMMVKTPITDADSIRALACRALAGLARSEKVRQIISKLRMFTDGQIQVLMKDPILQEKRQEHVMFQKYALELMERVSGKAKPTGSEYEISLASLHRANVVAQTRIQYNEQQLMQLMHQHLLARGLNETAATLQKEASLDSSAIMKPATSHQAFHYRSPAVTGTRIGFSPVAPVNLYNTSRGSQRDVTVRTGSTPTSGSARFISHSGSCSSTSPLPNNTPIRIKLADALGPTPVSTNINQPIKLQINPKKCQVDRQPITATTICQSISQPQSGICRSLQKQISSDPGGPGLEVATTSNIATVTLDSIITEYLTNQHALCKNPMVTCPQFNLLEPHKCPDPRAKNSSPTNLAVRLTRRSLGMDSRRLDRRYIYSRFCPVKTFKPTDIDGTFSCCTFSSCQQYLMLGTQTGEVKMFNAHTGTEEATYQCHESYVSHMECSQKGNLLLTSTTWRRRMSTLWSIGTFFDMKLSLDNEDYAEFGKLQERIIGTQGESATIYDIATGKLLLTLTPSISNQYTRNRATFSMNDELVLSDGILWDVNSGKEIHKFDKLNQTLNGVFHPNGTEVVSNTEVWDLRTFHLLKTVVTLDQMDVIFSPVNNIIYAVALDQDNEDETNYVTSFKTLDALDYKSIATCDVKRGIFDLACNKHDTQIAIVENQGDFGTIQESCVRLYDVGRRRDDEDEAEEDDDEDDIDASDDDGSNSASDDNNADDGDNGDAAGDDNADDNDRNDGDDNDDGADGDNSGDDSADYDPNDDINGSDLSDDFSISDMDDLEILFS</sequence>
<dbReference type="RefSeq" id="XP_046585707.1">
    <property type="nucleotide sequence ID" value="XM_046729751.1"/>
</dbReference>
<reference evidence="8" key="1">
    <citation type="submission" date="2025-08" db="UniProtKB">
        <authorList>
            <consortium name="RefSeq"/>
        </authorList>
    </citation>
    <scope>IDENTIFICATION</scope>
    <source>
        <tissue evidence="8">Thorax and Abdomen</tissue>
    </source>
</reference>
<dbReference type="PANTHER" id="PTHR13129">
    <property type="entry name" value="VPRBP PROTEIN-RELATED"/>
    <property type="match status" value="1"/>
</dbReference>
<comment type="pathway">
    <text evidence="2">Protein modification; protein ubiquitination.</text>
</comment>
<keyword evidence="4" id="KW-0833">Ubl conjugation pathway</keyword>
<evidence type="ECO:0000256" key="3">
    <source>
        <dbReference type="ARBA" id="ARBA00008845"/>
    </source>
</evidence>
<feature type="compositionally biased region" description="Acidic residues" evidence="6">
    <location>
        <begin position="1507"/>
        <end position="1527"/>
    </location>
</feature>
<comment type="similarity">
    <text evidence="3">Belongs to the VPRBP/DCAF1 family.</text>
</comment>
<accession>A0ABM3FCG1</accession>
<evidence type="ECO:0000313" key="7">
    <source>
        <dbReference type="Proteomes" id="UP000829291"/>
    </source>
</evidence>
<feature type="region of interest" description="Disordered" evidence="6">
    <location>
        <begin position="1504"/>
        <end position="1606"/>
    </location>
</feature>
<feature type="compositionally biased region" description="Acidic residues" evidence="6">
    <location>
        <begin position="1560"/>
        <end position="1582"/>
    </location>
</feature>
<evidence type="ECO:0000256" key="1">
    <source>
        <dbReference type="ARBA" id="ARBA00004123"/>
    </source>
</evidence>
<evidence type="ECO:0000313" key="8">
    <source>
        <dbReference type="RefSeq" id="XP_046585707.1"/>
    </source>
</evidence>
<dbReference type="SUPFAM" id="SSF50998">
    <property type="entry name" value="Quinoprotein alcohol dehydrogenase-like"/>
    <property type="match status" value="1"/>
</dbReference>
<dbReference type="InterPro" id="IPR011047">
    <property type="entry name" value="Quinoprotein_ADH-like_sf"/>
</dbReference>
<organism evidence="7 8">
    <name type="scientific">Neodiprion lecontei</name>
    <name type="common">Redheaded pine sawfly</name>
    <dbReference type="NCBI Taxonomy" id="441921"/>
    <lineage>
        <taxon>Eukaryota</taxon>
        <taxon>Metazoa</taxon>
        <taxon>Ecdysozoa</taxon>
        <taxon>Arthropoda</taxon>
        <taxon>Hexapoda</taxon>
        <taxon>Insecta</taxon>
        <taxon>Pterygota</taxon>
        <taxon>Neoptera</taxon>
        <taxon>Endopterygota</taxon>
        <taxon>Hymenoptera</taxon>
        <taxon>Tenthredinoidea</taxon>
        <taxon>Diprionidae</taxon>
        <taxon>Diprioninae</taxon>
        <taxon>Neodiprion</taxon>
    </lineage>
</organism>
<keyword evidence="5" id="KW-0539">Nucleus</keyword>
<feature type="region of interest" description="Disordered" evidence="6">
    <location>
        <begin position="240"/>
        <end position="307"/>
    </location>
</feature>
<evidence type="ECO:0000256" key="2">
    <source>
        <dbReference type="ARBA" id="ARBA00004906"/>
    </source>
</evidence>
<evidence type="ECO:0000256" key="6">
    <source>
        <dbReference type="SAM" id="MobiDB-lite"/>
    </source>
</evidence>
<dbReference type="InterPro" id="IPR016024">
    <property type="entry name" value="ARM-type_fold"/>
</dbReference>
<dbReference type="PANTHER" id="PTHR13129:SF4">
    <property type="entry name" value="DDB1- AND CUL4-ASSOCIATED FACTOR 1"/>
    <property type="match status" value="1"/>
</dbReference>
<proteinExistence type="inferred from homology"/>
<protein>
    <submittedName>
        <fullName evidence="8">Protein mahjong isoform X1</fullName>
    </submittedName>
</protein>
<comment type="subcellular location">
    <subcellularLocation>
        <location evidence="1">Nucleus</location>
    </subcellularLocation>
</comment>
<evidence type="ECO:0000256" key="5">
    <source>
        <dbReference type="ARBA" id="ARBA00023242"/>
    </source>
</evidence>
<dbReference type="SUPFAM" id="SSF48371">
    <property type="entry name" value="ARM repeat"/>
    <property type="match status" value="1"/>
</dbReference>
<feature type="region of interest" description="Disordered" evidence="6">
    <location>
        <begin position="1010"/>
        <end position="1043"/>
    </location>
</feature>
<feature type="compositionally biased region" description="Acidic residues" evidence="6">
    <location>
        <begin position="1597"/>
        <end position="1606"/>
    </location>
</feature>
<keyword evidence="7" id="KW-1185">Reference proteome</keyword>
<evidence type="ECO:0000256" key="4">
    <source>
        <dbReference type="ARBA" id="ARBA00022786"/>
    </source>
</evidence>
<dbReference type="GeneID" id="107223368"/>
<gene>
    <name evidence="8" type="primary">LOC107223368</name>
</gene>
<feature type="compositionally biased region" description="Acidic residues" evidence="6">
    <location>
        <begin position="1535"/>
        <end position="1552"/>
    </location>
</feature>
<dbReference type="SMART" id="SM00667">
    <property type="entry name" value="LisH"/>
    <property type="match status" value="1"/>
</dbReference>
<name>A0ABM3FCG1_NEOLC</name>